<dbReference type="EMBL" id="GG662840">
    <property type="protein sequence ID" value="EAR88616.3"/>
    <property type="molecule type" value="Genomic_DNA"/>
</dbReference>
<dbReference type="KEGG" id="tet:TTHERM_00185900"/>
<dbReference type="InterPro" id="IPR013094">
    <property type="entry name" value="AB_hydrolase_3"/>
</dbReference>
<dbReference type="PANTHER" id="PTHR23025">
    <property type="entry name" value="TRIACYLGLYCEROL LIPASE"/>
    <property type="match status" value="1"/>
</dbReference>
<reference evidence="3" key="1">
    <citation type="journal article" date="2006" name="PLoS Biol.">
        <title>Macronuclear genome sequence of the ciliate Tetrahymena thermophila, a model eukaryote.</title>
        <authorList>
            <person name="Eisen J.A."/>
            <person name="Coyne R.S."/>
            <person name="Wu M."/>
            <person name="Wu D."/>
            <person name="Thiagarajan M."/>
            <person name="Wortman J.R."/>
            <person name="Badger J.H."/>
            <person name="Ren Q."/>
            <person name="Amedeo P."/>
            <person name="Jones K.M."/>
            <person name="Tallon L.J."/>
            <person name="Delcher A.L."/>
            <person name="Salzberg S.L."/>
            <person name="Silva J.C."/>
            <person name="Haas B.J."/>
            <person name="Majoros W.H."/>
            <person name="Farzad M."/>
            <person name="Carlton J.M."/>
            <person name="Smith R.K. Jr."/>
            <person name="Garg J."/>
            <person name="Pearlman R.E."/>
            <person name="Karrer K.M."/>
            <person name="Sun L."/>
            <person name="Manning G."/>
            <person name="Elde N.C."/>
            <person name="Turkewitz A.P."/>
            <person name="Asai D.J."/>
            <person name="Wilkes D.E."/>
            <person name="Wang Y."/>
            <person name="Cai H."/>
            <person name="Collins K."/>
            <person name="Stewart B.A."/>
            <person name="Lee S.R."/>
            <person name="Wilamowska K."/>
            <person name="Weinberg Z."/>
            <person name="Ruzzo W.L."/>
            <person name="Wloga D."/>
            <person name="Gaertig J."/>
            <person name="Frankel J."/>
            <person name="Tsao C.-C."/>
            <person name="Gorovsky M.A."/>
            <person name="Keeling P.J."/>
            <person name="Waller R.F."/>
            <person name="Patron N.J."/>
            <person name="Cherry J.M."/>
            <person name="Stover N.A."/>
            <person name="Krieger C.J."/>
            <person name="del Toro C."/>
            <person name="Ryder H.F."/>
            <person name="Williamson S.C."/>
            <person name="Barbeau R.A."/>
            <person name="Hamilton E.P."/>
            <person name="Orias E."/>
        </authorList>
    </citation>
    <scope>NUCLEOTIDE SEQUENCE [LARGE SCALE GENOMIC DNA]</scope>
    <source>
        <strain evidence="3">SB210</strain>
    </source>
</reference>
<dbReference type="RefSeq" id="XP_001008861.3">
    <property type="nucleotide sequence ID" value="XM_001008861.3"/>
</dbReference>
<dbReference type="STRING" id="312017.Q22T22"/>
<dbReference type="eggNOG" id="KOG4388">
    <property type="taxonomic scope" value="Eukaryota"/>
</dbReference>
<protein>
    <recommendedName>
        <fullName evidence="1">Alpha/beta hydrolase fold-3 domain-containing protein</fullName>
    </recommendedName>
</protein>
<sequence length="764" mass="89237">MDHKVQDILDNKLKNLEIDDIDIDDYEQEERQSKILEQFELNQQGMMISQIKENKSQIKPNKQDNQMEVEDNIYRPELDLRLQNMMSSEVQRTYSRRESLRQSILRSQFSISEIQGELERLKLSEELKELLKTSIDLIQSIIDYTPNLTTQFEDNDKLIDLILNVQKTLFLSLIQIQEVAQILAVSDLKPQEARDLSQQYSALQNYCIYVQSKNDVNLPILQSTLKYLIENIFNEIEYHYKELLKIDIKSDDYIDHFNDIKIANSKLKTTIQVFPYATVFDQKDLFSLDPNDPIWIRLRKRTIFKQLAPKEQLKKSFKKIVKGILLANAMVAKGAEQNTQFEKHLYQNFGAIYYFFQSQKAQKKAHVFFSEPRTTTAIQVWNLMDQGFVKVAMSIMFPSIKYNKKIYLNPVAKRITLESIQKEYEDGTNNKIERISMKGGVRLEMKDEDQYYNDLFKKDESKIKIRILAPSQLFRPSVNERDNFDMDVEEEVQNQSGFQNFFEKVKGIFHRKKLYYDSIIIHIHGGGFVAMSSRCHQTYSRQWANNLNVPIFSIDYKKAPKHPYPEALDDCWQAYNWILNFVSRFFNIKPKKVVLVGDSAGGNLVTALTLRCIKSGVRVPDGIVIAYPALNLNLRYFTPSFLLALDDQILPHTFLKMCLDSYVPEQIGLRPESDPFISPIYASDELLRELPPTRILVGTNDPLHDECWRFLQKLENLNKDVKMVVYDQMPHGFLNYDAPSGMKEAKQCVQDAADFLKELLSYNQ</sequence>
<dbReference type="Pfam" id="PF07859">
    <property type="entry name" value="Abhydrolase_3"/>
    <property type="match status" value="1"/>
</dbReference>
<gene>
    <name evidence="2" type="ORF">TTHERM_00185900</name>
</gene>
<evidence type="ECO:0000259" key="1">
    <source>
        <dbReference type="Pfam" id="PF07859"/>
    </source>
</evidence>
<evidence type="ECO:0000313" key="2">
    <source>
        <dbReference type="EMBL" id="EAR88616.3"/>
    </source>
</evidence>
<dbReference type="OrthoDB" id="408631at2759"/>
<dbReference type="InterPro" id="IPR029058">
    <property type="entry name" value="AB_hydrolase_fold"/>
</dbReference>
<feature type="domain" description="Alpha/beta hydrolase fold-3" evidence="1">
    <location>
        <begin position="520"/>
        <end position="734"/>
    </location>
</feature>
<dbReference type="SUPFAM" id="SSF53474">
    <property type="entry name" value="alpha/beta-Hydrolases"/>
    <property type="match status" value="1"/>
</dbReference>
<dbReference type="GO" id="GO:0019433">
    <property type="term" value="P:triglyceride catabolic process"/>
    <property type="evidence" value="ECO:0007669"/>
    <property type="project" value="TreeGrafter"/>
</dbReference>
<dbReference type="GO" id="GO:0004771">
    <property type="term" value="F:sterol ester esterase activity"/>
    <property type="evidence" value="ECO:0007669"/>
    <property type="project" value="TreeGrafter"/>
</dbReference>
<dbReference type="Proteomes" id="UP000009168">
    <property type="component" value="Unassembled WGS sequence"/>
</dbReference>
<proteinExistence type="predicted"/>
<organism evidence="2 3">
    <name type="scientific">Tetrahymena thermophila (strain SB210)</name>
    <dbReference type="NCBI Taxonomy" id="312017"/>
    <lineage>
        <taxon>Eukaryota</taxon>
        <taxon>Sar</taxon>
        <taxon>Alveolata</taxon>
        <taxon>Ciliophora</taxon>
        <taxon>Intramacronucleata</taxon>
        <taxon>Oligohymenophorea</taxon>
        <taxon>Hymenostomatida</taxon>
        <taxon>Tetrahymenina</taxon>
        <taxon>Tetrahymenidae</taxon>
        <taxon>Tetrahymena</taxon>
    </lineage>
</organism>
<dbReference type="GO" id="GO:0004806">
    <property type="term" value="F:triacylglycerol lipase activity"/>
    <property type="evidence" value="ECO:0007669"/>
    <property type="project" value="TreeGrafter"/>
</dbReference>
<keyword evidence="3" id="KW-1185">Reference proteome</keyword>
<dbReference type="ESTHER" id="tetts-q22t22">
    <property type="family name" value="Hormone-sensitive_lipase_like"/>
</dbReference>
<dbReference type="HOGENOM" id="CLU_023441_0_0_1"/>
<dbReference type="PANTHER" id="PTHR23025:SF3">
    <property type="entry name" value="HORMONE-SENSITIVE LIPASE"/>
    <property type="match status" value="1"/>
</dbReference>
<evidence type="ECO:0000313" key="3">
    <source>
        <dbReference type="Proteomes" id="UP000009168"/>
    </source>
</evidence>
<name>Q22T22_TETTS</name>
<accession>Q22T22</accession>
<dbReference type="GO" id="GO:0005829">
    <property type="term" value="C:cytosol"/>
    <property type="evidence" value="ECO:0007669"/>
    <property type="project" value="TreeGrafter"/>
</dbReference>
<dbReference type="AlphaFoldDB" id="Q22T22"/>
<dbReference type="GeneID" id="7844328"/>
<dbReference type="Gene3D" id="3.40.50.1820">
    <property type="entry name" value="alpha/beta hydrolase"/>
    <property type="match status" value="1"/>
</dbReference>
<dbReference type="InParanoid" id="Q22T22"/>